<dbReference type="Gene3D" id="1.20.1250.20">
    <property type="entry name" value="MFS general substrate transporter like domains"/>
    <property type="match status" value="2"/>
</dbReference>
<keyword evidence="2" id="KW-0813">Transport</keyword>
<comment type="similarity">
    <text evidence="7">Belongs to the major facilitator superfamily. Sodium/anion cotransporter (TC 2.A.1.14) family.</text>
</comment>
<evidence type="ECO:0000259" key="9">
    <source>
        <dbReference type="PROSITE" id="PS50850"/>
    </source>
</evidence>
<dbReference type="InterPro" id="IPR020846">
    <property type="entry name" value="MFS_dom"/>
</dbReference>
<feature type="transmembrane region" description="Helical" evidence="8">
    <location>
        <begin position="329"/>
        <end position="347"/>
    </location>
</feature>
<dbReference type="InterPro" id="IPR036259">
    <property type="entry name" value="MFS_trans_sf"/>
</dbReference>
<feature type="domain" description="Major facilitator superfamily (MFS) profile" evidence="9">
    <location>
        <begin position="17"/>
        <end position="423"/>
    </location>
</feature>
<evidence type="ECO:0000313" key="11">
    <source>
        <dbReference type="Proteomes" id="UP000708148"/>
    </source>
</evidence>
<feature type="transmembrane region" description="Helical" evidence="8">
    <location>
        <begin position="230"/>
        <end position="251"/>
    </location>
</feature>
<feature type="transmembrane region" description="Helical" evidence="8">
    <location>
        <begin position="303"/>
        <end position="323"/>
    </location>
</feature>
<organism evidence="10 11">
    <name type="scientific">Ostreobium quekettii</name>
    <dbReference type="NCBI Taxonomy" id="121088"/>
    <lineage>
        <taxon>Eukaryota</taxon>
        <taxon>Viridiplantae</taxon>
        <taxon>Chlorophyta</taxon>
        <taxon>core chlorophytes</taxon>
        <taxon>Ulvophyceae</taxon>
        <taxon>TCBD clade</taxon>
        <taxon>Bryopsidales</taxon>
        <taxon>Ostreobineae</taxon>
        <taxon>Ostreobiaceae</taxon>
        <taxon>Ostreobium</taxon>
    </lineage>
</organism>
<comment type="subcellular location">
    <subcellularLocation>
        <location evidence="1">Membrane</location>
        <topology evidence="1">Multi-pass membrane protein</topology>
    </subcellularLocation>
</comment>
<keyword evidence="3 8" id="KW-0812">Transmembrane</keyword>
<sequence length="432" mass="46363">MEPPAQAPWWRERRYHIVAVCFLATFTMYVERQGFSIAFTAMARSAAIDEGVKGSVFSDFYWGYGLSQIPGGAAAQRLGGHWMLLVSFLLWSMAEVLTPTDASYTLGVATARVLVGAAQGFIIPSVHTVLAQWIPPNERAKATSATTSGMYLGSASALYFLPSVVSYYGPGRVLKLVGGLGLSWLLLWLCVGRKPPPVRLNELPVAVGHKGQPNVDNAIPWRGMFTALPIWAIVLNNFTFHYAVYVVLNWLPTYFHSLLQQDLADLGAVKTVPFLLMFITSNAGGWAGDWLIMKGASRRAGRVIVNTAGFWGAALFLILMPFAGGVTSGVLYTSLAMGFLGFSRGGFSVNHMDVTPGHAGVVMGFSNTAGTISGVIGAQLTGYFLEQHGGSTDPAGWIVSFFVCAALAVLGSIAFIICAKGRQIDLAPPPQR</sequence>
<feature type="transmembrane region" description="Helical" evidence="8">
    <location>
        <begin position="397"/>
        <end position="419"/>
    </location>
</feature>
<accession>A0A8S1IPK0</accession>
<dbReference type="AlphaFoldDB" id="A0A8S1IPK0"/>
<proteinExistence type="inferred from homology"/>
<evidence type="ECO:0000256" key="8">
    <source>
        <dbReference type="SAM" id="Phobius"/>
    </source>
</evidence>
<dbReference type="GO" id="GO:0016020">
    <property type="term" value="C:membrane"/>
    <property type="evidence" value="ECO:0007669"/>
    <property type="project" value="UniProtKB-SubCell"/>
</dbReference>
<dbReference type="PANTHER" id="PTHR11662">
    <property type="entry name" value="SOLUTE CARRIER FAMILY 17"/>
    <property type="match status" value="1"/>
</dbReference>
<evidence type="ECO:0000256" key="1">
    <source>
        <dbReference type="ARBA" id="ARBA00004141"/>
    </source>
</evidence>
<dbReference type="PROSITE" id="PS50850">
    <property type="entry name" value="MFS"/>
    <property type="match status" value="1"/>
</dbReference>
<feature type="transmembrane region" description="Helical" evidence="8">
    <location>
        <begin position="142"/>
        <end position="161"/>
    </location>
</feature>
<comment type="caution">
    <text evidence="10">The sequence shown here is derived from an EMBL/GenBank/DDBJ whole genome shotgun (WGS) entry which is preliminary data.</text>
</comment>
<feature type="transmembrane region" description="Helical" evidence="8">
    <location>
        <begin position="13"/>
        <end position="30"/>
    </location>
</feature>
<dbReference type="Proteomes" id="UP000708148">
    <property type="component" value="Unassembled WGS sequence"/>
</dbReference>
<dbReference type="OrthoDB" id="2985014at2759"/>
<dbReference type="FunFam" id="1.20.1250.20:FF:000003">
    <property type="entry name" value="Solute carrier family 17 member 3"/>
    <property type="match status" value="1"/>
</dbReference>
<keyword evidence="11" id="KW-1185">Reference proteome</keyword>
<keyword evidence="6 8" id="KW-0472">Membrane</keyword>
<gene>
    <name evidence="10" type="ORF">OSTQU699_LOCUS2406</name>
</gene>
<evidence type="ECO:0000256" key="4">
    <source>
        <dbReference type="ARBA" id="ARBA00022847"/>
    </source>
</evidence>
<dbReference type="GO" id="GO:0015293">
    <property type="term" value="F:symporter activity"/>
    <property type="evidence" value="ECO:0007669"/>
    <property type="project" value="UniProtKB-KW"/>
</dbReference>
<evidence type="ECO:0000313" key="10">
    <source>
        <dbReference type="EMBL" id="CAD7697045.1"/>
    </source>
</evidence>
<evidence type="ECO:0000256" key="7">
    <source>
        <dbReference type="ARBA" id="ARBA00024362"/>
    </source>
</evidence>
<evidence type="ECO:0000256" key="3">
    <source>
        <dbReference type="ARBA" id="ARBA00022692"/>
    </source>
</evidence>
<feature type="transmembrane region" description="Helical" evidence="8">
    <location>
        <begin position="271"/>
        <end position="291"/>
    </location>
</feature>
<evidence type="ECO:0000256" key="2">
    <source>
        <dbReference type="ARBA" id="ARBA00022448"/>
    </source>
</evidence>
<reference evidence="10" key="1">
    <citation type="submission" date="2020-12" db="EMBL/GenBank/DDBJ databases">
        <authorList>
            <person name="Iha C."/>
        </authorList>
    </citation>
    <scope>NUCLEOTIDE SEQUENCE</scope>
</reference>
<dbReference type="PANTHER" id="PTHR11662:SF282">
    <property type="entry name" value="ANION TRANSPORTER 5-RELATED"/>
    <property type="match status" value="1"/>
</dbReference>
<dbReference type="EMBL" id="CAJHUC010000596">
    <property type="protein sequence ID" value="CAD7697045.1"/>
    <property type="molecule type" value="Genomic_DNA"/>
</dbReference>
<evidence type="ECO:0000256" key="6">
    <source>
        <dbReference type="ARBA" id="ARBA00023136"/>
    </source>
</evidence>
<keyword evidence="5 8" id="KW-1133">Transmembrane helix</keyword>
<name>A0A8S1IPK0_9CHLO</name>
<feature type="transmembrane region" description="Helical" evidence="8">
    <location>
        <begin position="109"/>
        <end position="130"/>
    </location>
</feature>
<protein>
    <recommendedName>
        <fullName evidence="9">Major facilitator superfamily (MFS) profile domain-containing protein</fullName>
    </recommendedName>
</protein>
<keyword evidence="4" id="KW-0769">Symport</keyword>
<feature type="transmembrane region" description="Helical" evidence="8">
    <location>
        <begin position="78"/>
        <end position="97"/>
    </location>
</feature>
<feature type="transmembrane region" description="Helical" evidence="8">
    <location>
        <begin position="359"/>
        <end position="385"/>
    </location>
</feature>
<evidence type="ECO:0000256" key="5">
    <source>
        <dbReference type="ARBA" id="ARBA00022989"/>
    </source>
</evidence>
<dbReference type="SUPFAM" id="SSF103473">
    <property type="entry name" value="MFS general substrate transporter"/>
    <property type="match status" value="1"/>
</dbReference>
<dbReference type="InterPro" id="IPR050382">
    <property type="entry name" value="MFS_Na/Anion_cotransporter"/>
</dbReference>
<feature type="transmembrane region" description="Helical" evidence="8">
    <location>
        <begin position="173"/>
        <end position="191"/>
    </location>
</feature>
<dbReference type="InterPro" id="IPR011701">
    <property type="entry name" value="MFS"/>
</dbReference>
<dbReference type="Pfam" id="PF07690">
    <property type="entry name" value="MFS_1"/>
    <property type="match status" value="1"/>
</dbReference>